<dbReference type="RefSeq" id="WP_336807306.1">
    <property type="nucleotide sequence ID" value="NZ_JBBBNY010000004.1"/>
</dbReference>
<keyword evidence="3" id="KW-1185">Reference proteome</keyword>
<protein>
    <submittedName>
        <fullName evidence="2">Glycosyltransferase</fullName>
        <ecNumber evidence="2">2.4.-.-</ecNumber>
    </submittedName>
</protein>
<keyword evidence="2" id="KW-0808">Transferase</keyword>
<gene>
    <name evidence="2" type="ORF">WAT24_07925</name>
</gene>
<name>A0ABU8JBI8_9GAMM</name>
<dbReference type="GO" id="GO:0016757">
    <property type="term" value="F:glycosyltransferase activity"/>
    <property type="evidence" value="ECO:0007669"/>
    <property type="project" value="UniProtKB-KW"/>
</dbReference>
<accession>A0ABU8JBI8</accession>
<dbReference type="EMBL" id="JBBBNY010000004">
    <property type="protein sequence ID" value="MEI7036680.1"/>
    <property type="molecule type" value="Genomic_DNA"/>
</dbReference>
<comment type="caution">
    <text evidence="2">The sequence shown here is derived from an EMBL/GenBank/DDBJ whole genome shotgun (WGS) entry which is preliminary data.</text>
</comment>
<sequence length="307" mass="33805">MSAPLVSILIPAFNHERFVVRCLDSVLEDPWPAKELVVVDDGSTDGTAERIAAWVEAHRGALPIRFVRRGNRGVAATLNELATLARGEFLRLGASDDYLLPGGLAAQIAYLHMHPRKDAVVGDSIVVDTDDRRLHGSGMRGLHRANKRLYRSDEGIRRAVIGQWAVGGAVAMLRRRALERVGGWTEGLRIDDWDFFLRLAARDALGFIDVRVCAYRVHAGNVSRTRQVPTRLLHLAESRGVAQRHLALFEGADRTLLRAQVHYIGAKIAFLRRRPGAVAAHMAAYLALAAMARVGLPRPPPLVEHAS</sequence>
<dbReference type="EC" id="2.4.-.-" evidence="2"/>
<reference evidence="2 3" key="1">
    <citation type="journal article" date="2014" name="Int. J. Syst. Evol. Microbiol.">
        <title>Fulvimonas yonginensis sp. nov., isolated from greenhouse soil, and emended description of the genus Fulvimonas.</title>
        <authorList>
            <person name="Ahn J.H."/>
            <person name="Kim S.J."/>
            <person name="Weon H.Y."/>
            <person name="Hong S.B."/>
            <person name="Seok S.J."/>
            <person name="Kwon S.W."/>
        </authorList>
    </citation>
    <scope>NUCLEOTIDE SEQUENCE [LARGE SCALE GENOMIC DNA]</scope>
    <source>
        <strain evidence="2 3">KACC 16952</strain>
    </source>
</reference>
<dbReference type="PANTHER" id="PTHR43685:SF11">
    <property type="entry name" value="GLYCOSYLTRANSFERASE TAGX-RELATED"/>
    <property type="match status" value="1"/>
</dbReference>
<dbReference type="Gene3D" id="3.90.550.10">
    <property type="entry name" value="Spore Coat Polysaccharide Biosynthesis Protein SpsA, Chain A"/>
    <property type="match status" value="1"/>
</dbReference>
<dbReference type="Pfam" id="PF00535">
    <property type="entry name" value="Glycos_transf_2"/>
    <property type="match status" value="1"/>
</dbReference>
<proteinExistence type="predicted"/>
<feature type="domain" description="Glycosyltransferase 2-like" evidence="1">
    <location>
        <begin position="7"/>
        <end position="180"/>
    </location>
</feature>
<keyword evidence="2" id="KW-0328">Glycosyltransferase</keyword>
<evidence type="ECO:0000313" key="3">
    <source>
        <dbReference type="Proteomes" id="UP001381174"/>
    </source>
</evidence>
<dbReference type="Proteomes" id="UP001381174">
    <property type="component" value="Unassembled WGS sequence"/>
</dbReference>
<dbReference type="SUPFAM" id="SSF53448">
    <property type="entry name" value="Nucleotide-diphospho-sugar transferases"/>
    <property type="match status" value="1"/>
</dbReference>
<evidence type="ECO:0000259" key="1">
    <source>
        <dbReference type="Pfam" id="PF00535"/>
    </source>
</evidence>
<evidence type="ECO:0000313" key="2">
    <source>
        <dbReference type="EMBL" id="MEI7036680.1"/>
    </source>
</evidence>
<dbReference type="InterPro" id="IPR050834">
    <property type="entry name" value="Glycosyltransf_2"/>
</dbReference>
<dbReference type="InterPro" id="IPR029044">
    <property type="entry name" value="Nucleotide-diphossugar_trans"/>
</dbReference>
<organism evidence="2 3">
    <name type="scientific">Fulvimonas yonginensis</name>
    <dbReference type="NCBI Taxonomy" id="1495200"/>
    <lineage>
        <taxon>Bacteria</taxon>
        <taxon>Pseudomonadati</taxon>
        <taxon>Pseudomonadota</taxon>
        <taxon>Gammaproteobacteria</taxon>
        <taxon>Lysobacterales</taxon>
        <taxon>Rhodanobacteraceae</taxon>
        <taxon>Fulvimonas</taxon>
    </lineage>
</organism>
<dbReference type="PANTHER" id="PTHR43685">
    <property type="entry name" value="GLYCOSYLTRANSFERASE"/>
    <property type="match status" value="1"/>
</dbReference>
<dbReference type="InterPro" id="IPR001173">
    <property type="entry name" value="Glyco_trans_2-like"/>
</dbReference>